<gene>
    <name evidence="2" type="ORF">B0A48_13160</name>
</gene>
<dbReference type="GO" id="GO:0007005">
    <property type="term" value="P:mitochondrion organization"/>
    <property type="evidence" value="ECO:0007669"/>
    <property type="project" value="InterPro"/>
</dbReference>
<accession>A0A1V8SNM5</accession>
<dbReference type="STRING" id="1507870.A0A1V8SNM5"/>
<reference evidence="3" key="1">
    <citation type="submission" date="2017-03" db="EMBL/GenBank/DDBJ databases">
        <title>Genomes of endolithic fungi from Antarctica.</title>
        <authorList>
            <person name="Coleine C."/>
            <person name="Masonjones S."/>
            <person name="Stajich J.E."/>
        </authorList>
    </citation>
    <scope>NUCLEOTIDE SEQUENCE [LARGE SCALE GENOMIC DNA]</scope>
    <source>
        <strain evidence="3">CCFEE 5527</strain>
    </source>
</reference>
<dbReference type="GO" id="GO:0005634">
    <property type="term" value="C:nucleus"/>
    <property type="evidence" value="ECO:0007669"/>
    <property type="project" value="TreeGrafter"/>
</dbReference>
<evidence type="ECO:0000313" key="2">
    <source>
        <dbReference type="EMBL" id="OQO00670.1"/>
    </source>
</evidence>
<dbReference type="PANTHER" id="PTHR13523">
    <property type="entry name" value="COILED-COIL-HELIX-COILED-COIL-HELIX DOMAIN CONTAINING 2/NUR77"/>
    <property type="match status" value="1"/>
</dbReference>
<feature type="compositionally biased region" description="Low complexity" evidence="1">
    <location>
        <begin position="1"/>
        <end position="18"/>
    </location>
</feature>
<comment type="caution">
    <text evidence="2">The sequence shown here is derived from an EMBL/GenBank/DDBJ whole genome shotgun (WGS) entry which is preliminary data.</text>
</comment>
<protein>
    <recommendedName>
        <fullName evidence="4">CHCH domain-containing protein</fullName>
    </recommendedName>
</protein>
<dbReference type="EMBL" id="NAJO01000034">
    <property type="protein sequence ID" value="OQO00670.1"/>
    <property type="molecule type" value="Genomic_DNA"/>
</dbReference>
<feature type="compositionally biased region" description="Low complexity" evidence="1">
    <location>
        <begin position="26"/>
        <end position="50"/>
    </location>
</feature>
<dbReference type="Proteomes" id="UP000192596">
    <property type="component" value="Unassembled WGS sequence"/>
</dbReference>
<dbReference type="GO" id="GO:0005739">
    <property type="term" value="C:mitochondrion"/>
    <property type="evidence" value="ECO:0007669"/>
    <property type="project" value="TreeGrafter"/>
</dbReference>
<dbReference type="FunCoup" id="A0A1V8SNM5">
    <property type="interactions" value="376"/>
</dbReference>
<dbReference type="InterPro" id="IPR018648">
    <property type="entry name" value="DUF2076"/>
</dbReference>
<dbReference type="InParanoid" id="A0A1V8SNM5"/>
<dbReference type="PANTHER" id="PTHR13523:SF2">
    <property type="entry name" value="COILED-COIL-HELIX-COILED-COIL-HELIX DOMAIN CONTAINING 2, ISOFORM A-RELATED"/>
    <property type="match status" value="1"/>
</dbReference>
<dbReference type="OrthoDB" id="1106148at2759"/>
<sequence>MPRQSRGPAPRRPTAAPARPAPPPQQQTRSASTAAAPGQAQRGAQAPAAQQGGGMMSNIASTAAGVAVGSSIGHMVSGFFGGGSSHAAESAPMDQAVAQDQQGNTMMNSQFQSQAVCANDVNNFKRCMDDNQGNLTICGWYLDQLKACQSAASQY</sequence>
<feature type="region of interest" description="Disordered" evidence="1">
    <location>
        <begin position="1"/>
        <end position="55"/>
    </location>
</feature>
<evidence type="ECO:0000313" key="3">
    <source>
        <dbReference type="Proteomes" id="UP000192596"/>
    </source>
</evidence>
<dbReference type="Pfam" id="PF09849">
    <property type="entry name" value="DUF2076"/>
    <property type="match status" value="1"/>
</dbReference>
<keyword evidence="3" id="KW-1185">Reference proteome</keyword>
<name>A0A1V8SNM5_9PEZI</name>
<dbReference type="InterPro" id="IPR055304">
    <property type="entry name" value="CHCHD2/10-like"/>
</dbReference>
<evidence type="ECO:0000256" key="1">
    <source>
        <dbReference type="SAM" id="MobiDB-lite"/>
    </source>
</evidence>
<proteinExistence type="predicted"/>
<evidence type="ECO:0008006" key="4">
    <source>
        <dbReference type="Google" id="ProtNLM"/>
    </source>
</evidence>
<organism evidence="2 3">
    <name type="scientific">Cryoendolithus antarcticus</name>
    <dbReference type="NCBI Taxonomy" id="1507870"/>
    <lineage>
        <taxon>Eukaryota</taxon>
        <taxon>Fungi</taxon>
        <taxon>Dikarya</taxon>
        <taxon>Ascomycota</taxon>
        <taxon>Pezizomycotina</taxon>
        <taxon>Dothideomycetes</taxon>
        <taxon>Dothideomycetidae</taxon>
        <taxon>Cladosporiales</taxon>
        <taxon>Cladosporiaceae</taxon>
        <taxon>Cryoendolithus</taxon>
    </lineage>
</organism>
<dbReference type="AlphaFoldDB" id="A0A1V8SNM5"/>